<reference evidence="1" key="1">
    <citation type="submission" date="2015-07" db="EMBL/GenBank/DDBJ databases">
        <title>MeaNS - Measles Nucleotide Surveillance Program.</title>
        <authorList>
            <person name="Tran T."/>
            <person name="Druce J."/>
        </authorList>
    </citation>
    <scope>NUCLEOTIDE SEQUENCE</scope>
    <source>
        <strain evidence="1">UCB-OBI-ISO-001</strain>
        <tissue evidence="1">Gonad</tissue>
    </source>
</reference>
<evidence type="ECO:0000313" key="1">
    <source>
        <dbReference type="EMBL" id="KOF69191.1"/>
    </source>
</evidence>
<gene>
    <name evidence="1" type="ORF">OCBIM_22005543mg</name>
</gene>
<name>A0A0L8FWT7_OCTBM</name>
<feature type="non-terminal residue" evidence="1">
    <location>
        <position position="1"/>
    </location>
</feature>
<sequence>KRHSYTLMLRHIELTIHYYKHTHIYIYTVINKHKQLYTTSHITQIQTYTCIYIYLYT</sequence>
<accession>A0A0L8FWT7</accession>
<dbReference type="AlphaFoldDB" id="A0A0L8FWT7"/>
<proteinExistence type="predicted"/>
<dbReference type="EMBL" id="KQ425649">
    <property type="protein sequence ID" value="KOF69191.1"/>
    <property type="molecule type" value="Genomic_DNA"/>
</dbReference>
<organism evidence="1">
    <name type="scientific">Octopus bimaculoides</name>
    <name type="common">California two-spotted octopus</name>
    <dbReference type="NCBI Taxonomy" id="37653"/>
    <lineage>
        <taxon>Eukaryota</taxon>
        <taxon>Metazoa</taxon>
        <taxon>Spiralia</taxon>
        <taxon>Lophotrochozoa</taxon>
        <taxon>Mollusca</taxon>
        <taxon>Cephalopoda</taxon>
        <taxon>Coleoidea</taxon>
        <taxon>Octopodiformes</taxon>
        <taxon>Octopoda</taxon>
        <taxon>Incirrata</taxon>
        <taxon>Octopodidae</taxon>
        <taxon>Octopus</taxon>
    </lineage>
</organism>
<protein>
    <submittedName>
        <fullName evidence="1">Uncharacterized protein</fullName>
    </submittedName>
</protein>